<sequence length="152" mass="17046">MDKEQAVYYRTEFLNSLNPPGMPPHMLNLKVGSSIMLLRNLEPPKLCNGTRFCVSKLMANVILATILRGNNKGENVSIPRIPLIPSNMPFEFKRLQFPVRLAFAITINNTHDQSLKFRGINLETACFSHGQLYGACSRVGTPVSDHLIFLCN</sequence>
<evidence type="ECO:0000313" key="3">
    <source>
        <dbReference type="EMBL" id="GBN97436.1"/>
    </source>
</evidence>
<evidence type="ECO:0000313" key="4">
    <source>
        <dbReference type="Proteomes" id="UP000499080"/>
    </source>
</evidence>
<dbReference type="GO" id="GO:0005657">
    <property type="term" value="C:replication fork"/>
    <property type="evidence" value="ECO:0007669"/>
    <property type="project" value="TreeGrafter"/>
</dbReference>
<dbReference type="EMBL" id="BGPR01027166">
    <property type="protein sequence ID" value="GBN97430.1"/>
    <property type="molecule type" value="Genomic_DNA"/>
</dbReference>
<protein>
    <recommendedName>
        <fullName evidence="1">DNA helicase Pif1-like 2B domain-containing protein</fullName>
    </recommendedName>
</protein>
<dbReference type="Pfam" id="PF21530">
    <property type="entry name" value="Pif1_2B_dom"/>
    <property type="match status" value="1"/>
</dbReference>
<dbReference type="GO" id="GO:0006260">
    <property type="term" value="P:DNA replication"/>
    <property type="evidence" value="ECO:0007669"/>
    <property type="project" value="TreeGrafter"/>
</dbReference>
<feature type="domain" description="DNA helicase Pif1-like 2B" evidence="1">
    <location>
        <begin position="12"/>
        <end position="57"/>
    </location>
</feature>
<dbReference type="SUPFAM" id="SSF52540">
    <property type="entry name" value="P-loop containing nucleoside triphosphate hydrolases"/>
    <property type="match status" value="1"/>
</dbReference>
<reference evidence="2 4" key="1">
    <citation type="journal article" date="2019" name="Sci. Rep.">
        <title>Orb-weaving spider Araneus ventricosus genome elucidates the spidroin gene catalogue.</title>
        <authorList>
            <person name="Kono N."/>
            <person name="Nakamura H."/>
            <person name="Ohtoshi R."/>
            <person name="Moran D.A.P."/>
            <person name="Shinohara A."/>
            <person name="Yoshida Y."/>
            <person name="Fujiwara M."/>
            <person name="Mori M."/>
            <person name="Tomita M."/>
            <person name="Arakawa K."/>
        </authorList>
    </citation>
    <scope>NUCLEOTIDE SEQUENCE [LARGE SCALE GENOMIC DNA]</scope>
</reference>
<keyword evidence="4" id="KW-1185">Reference proteome</keyword>
<evidence type="ECO:0000313" key="2">
    <source>
        <dbReference type="EMBL" id="GBN97430.1"/>
    </source>
</evidence>
<dbReference type="OrthoDB" id="272985at2759"/>
<dbReference type="EMBL" id="BGPR01027168">
    <property type="protein sequence ID" value="GBN97436.1"/>
    <property type="molecule type" value="Genomic_DNA"/>
</dbReference>
<gene>
    <name evidence="3" type="ORF">AVEN_181941_1</name>
    <name evidence="2" type="ORF">AVEN_271160_1</name>
</gene>
<evidence type="ECO:0000259" key="1">
    <source>
        <dbReference type="Pfam" id="PF21530"/>
    </source>
</evidence>
<dbReference type="Proteomes" id="UP000499080">
    <property type="component" value="Unassembled WGS sequence"/>
</dbReference>
<name>A0A4Y2TBS7_ARAVE</name>
<dbReference type="PANTHER" id="PTHR23274">
    <property type="entry name" value="DNA HELICASE-RELATED"/>
    <property type="match status" value="1"/>
</dbReference>
<comment type="caution">
    <text evidence="2">The sequence shown here is derived from an EMBL/GenBank/DDBJ whole genome shotgun (WGS) entry which is preliminary data.</text>
</comment>
<dbReference type="AlphaFoldDB" id="A0A4Y2TBS7"/>
<accession>A0A4Y2TBS7</accession>
<dbReference type="PANTHER" id="PTHR23274:SF51">
    <property type="entry name" value="OS03G0423850 PROTEIN"/>
    <property type="match status" value="1"/>
</dbReference>
<dbReference type="InterPro" id="IPR049163">
    <property type="entry name" value="Pif1-like_2B_dom"/>
</dbReference>
<proteinExistence type="predicted"/>
<dbReference type="InterPro" id="IPR027417">
    <property type="entry name" value="P-loop_NTPase"/>
</dbReference>
<organism evidence="2 4">
    <name type="scientific">Araneus ventricosus</name>
    <name type="common">Orbweaver spider</name>
    <name type="synonym">Epeira ventricosa</name>
    <dbReference type="NCBI Taxonomy" id="182803"/>
    <lineage>
        <taxon>Eukaryota</taxon>
        <taxon>Metazoa</taxon>
        <taxon>Ecdysozoa</taxon>
        <taxon>Arthropoda</taxon>
        <taxon>Chelicerata</taxon>
        <taxon>Arachnida</taxon>
        <taxon>Araneae</taxon>
        <taxon>Araneomorphae</taxon>
        <taxon>Entelegynae</taxon>
        <taxon>Araneoidea</taxon>
        <taxon>Araneidae</taxon>
        <taxon>Araneus</taxon>
    </lineage>
</organism>